<dbReference type="Proteomes" id="UP000828390">
    <property type="component" value="Unassembled WGS sequence"/>
</dbReference>
<dbReference type="AlphaFoldDB" id="A0A9D4J7R7"/>
<reference evidence="1" key="1">
    <citation type="journal article" date="2019" name="bioRxiv">
        <title>The Genome of the Zebra Mussel, Dreissena polymorpha: A Resource for Invasive Species Research.</title>
        <authorList>
            <person name="McCartney M.A."/>
            <person name="Auch B."/>
            <person name="Kono T."/>
            <person name="Mallez S."/>
            <person name="Zhang Y."/>
            <person name="Obille A."/>
            <person name="Becker A."/>
            <person name="Abrahante J.E."/>
            <person name="Garbe J."/>
            <person name="Badalamenti J.P."/>
            <person name="Herman A."/>
            <person name="Mangelson H."/>
            <person name="Liachko I."/>
            <person name="Sullivan S."/>
            <person name="Sone E.D."/>
            <person name="Koren S."/>
            <person name="Silverstein K.A.T."/>
            <person name="Beckman K.B."/>
            <person name="Gohl D.M."/>
        </authorList>
    </citation>
    <scope>NUCLEOTIDE SEQUENCE</scope>
    <source>
        <strain evidence="1">Duluth1</strain>
        <tissue evidence="1">Whole animal</tissue>
    </source>
</reference>
<dbReference type="EMBL" id="JAIWYP010000007">
    <property type="protein sequence ID" value="KAH3801650.1"/>
    <property type="molecule type" value="Genomic_DNA"/>
</dbReference>
<proteinExistence type="predicted"/>
<evidence type="ECO:0000313" key="2">
    <source>
        <dbReference type="Proteomes" id="UP000828390"/>
    </source>
</evidence>
<sequence>MMILAAFQCKGWSNVKVVGKLCFMARLQTESYVDLMDDLSSENRLIIGKNFTDDCPVCWLL</sequence>
<protein>
    <submittedName>
        <fullName evidence="1">Uncharacterized protein</fullName>
    </submittedName>
</protein>
<name>A0A9D4J7R7_DREPO</name>
<evidence type="ECO:0000313" key="1">
    <source>
        <dbReference type="EMBL" id="KAH3801650.1"/>
    </source>
</evidence>
<accession>A0A9D4J7R7</accession>
<organism evidence="1 2">
    <name type="scientific">Dreissena polymorpha</name>
    <name type="common">Zebra mussel</name>
    <name type="synonym">Mytilus polymorpha</name>
    <dbReference type="NCBI Taxonomy" id="45954"/>
    <lineage>
        <taxon>Eukaryota</taxon>
        <taxon>Metazoa</taxon>
        <taxon>Spiralia</taxon>
        <taxon>Lophotrochozoa</taxon>
        <taxon>Mollusca</taxon>
        <taxon>Bivalvia</taxon>
        <taxon>Autobranchia</taxon>
        <taxon>Heteroconchia</taxon>
        <taxon>Euheterodonta</taxon>
        <taxon>Imparidentia</taxon>
        <taxon>Neoheterodontei</taxon>
        <taxon>Myida</taxon>
        <taxon>Dreissenoidea</taxon>
        <taxon>Dreissenidae</taxon>
        <taxon>Dreissena</taxon>
    </lineage>
</organism>
<comment type="caution">
    <text evidence="1">The sequence shown here is derived from an EMBL/GenBank/DDBJ whole genome shotgun (WGS) entry which is preliminary data.</text>
</comment>
<reference evidence="1" key="2">
    <citation type="submission" date="2020-11" db="EMBL/GenBank/DDBJ databases">
        <authorList>
            <person name="McCartney M.A."/>
            <person name="Auch B."/>
            <person name="Kono T."/>
            <person name="Mallez S."/>
            <person name="Becker A."/>
            <person name="Gohl D.M."/>
            <person name="Silverstein K.A.T."/>
            <person name="Koren S."/>
            <person name="Bechman K.B."/>
            <person name="Herman A."/>
            <person name="Abrahante J.E."/>
            <person name="Garbe J."/>
        </authorList>
    </citation>
    <scope>NUCLEOTIDE SEQUENCE</scope>
    <source>
        <strain evidence="1">Duluth1</strain>
        <tissue evidence="1">Whole animal</tissue>
    </source>
</reference>
<keyword evidence="2" id="KW-1185">Reference proteome</keyword>
<gene>
    <name evidence="1" type="ORF">DPMN_155308</name>
</gene>